<dbReference type="InterPro" id="IPR003593">
    <property type="entry name" value="AAA+_ATPase"/>
</dbReference>
<feature type="transmembrane region" description="Helical" evidence="7">
    <location>
        <begin position="129"/>
        <end position="152"/>
    </location>
</feature>
<sequence>MKRKSWYIWRLANYRPWLYLFSGIFNGVLFYLFPLIPGLIAQYILDGLSSHTLTPSLLWWMVALLIGVALGRMSCTFVAIIAETTVGETLQALLRHNLFASILQRPGAHALPSSPGEAISRLRNDTMEVSTFVCWLFDPLGQIIVMLIALTILLRVSVLITLAVFVPLVAVLLIANSFRRYIERYRKATQESIGEVTGLLGDVFGAVQMLKVLGREKQVVAHFRQLGELRRRATLKDTLFSQLIDALSSNAADIGTGLILLIAALALRSQTLTIGDLALFISYLSWLTQVIRMSGTSIARYSQAVVSLDRLFPLLQGAPHERLVDHQPLYLSHEPPALPYISKGSQHRFETLDVKGLTYTYPGSERGVKDIHLHLSRGSFTVITGRIGAGKTTLLRTLLGLLPAESGEICWNGQPVADPGTFFVPPRCGYTPQVPRLFSLPLKENILLGLPEDAVDVSAALYSAVLDNDIAGLEQQLDTMVGPRGVKLSGGQVQRVAAARMFVRFADFLVVDDLSSALDVETEQLLWSRFAPQLTRLAVSHRHATLREADHIIVLKDGRIEAEGTLEQVLASSEEMRRLWHGEPALVGGNDHREKQD</sequence>
<dbReference type="Gene3D" id="3.40.50.300">
    <property type="entry name" value="P-loop containing nucleotide triphosphate hydrolases"/>
    <property type="match status" value="1"/>
</dbReference>
<evidence type="ECO:0000256" key="1">
    <source>
        <dbReference type="ARBA" id="ARBA00004651"/>
    </source>
</evidence>
<evidence type="ECO:0000313" key="10">
    <source>
        <dbReference type="EMBL" id="GHO87929.1"/>
    </source>
</evidence>
<feature type="transmembrane region" description="Helical" evidence="7">
    <location>
        <begin position="20"/>
        <end position="45"/>
    </location>
</feature>
<keyword evidence="5 7" id="KW-1133">Transmembrane helix</keyword>
<organism evidence="10 11">
    <name type="scientific">Dictyobacter formicarum</name>
    <dbReference type="NCBI Taxonomy" id="2778368"/>
    <lineage>
        <taxon>Bacteria</taxon>
        <taxon>Bacillati</taxon>
        <taxon>Chloroflexota</taxon>
        <taxon>Ktedonobacteria</taxon>
        <taxon>Ktedonobacterales</taxon>
        <taxon>Dictyobacteraceae</taxon>
        <taxon>Dictyobacter</taxon>
    </lineage>
</organism>
<evidence type="ECO:0000256" key="6">
    <source>
        <dbReference type="ARBA" id="ARBA00023136"/>
    </source>
</evidence>
<dbReference type="SUPFAM" id="SSF90123">
    <property type="entry name" value="ABC transporter transmembrane region"/>
    <property type="match status" value="1"/>
</dbReference>
<feature type="transmembrane region" description="Helical" evidence="7">
    <location>
        <begin position="57"/>
        <end position="82"/>
    </location>
</feature>
<dbReference type="Proteomes" id="UP000635565">
    <property type="component" value="Unassembled WGS sequence"/>
</dbReference>
<dbReference type="RefSeq" id="WP_201365454.1">
    <property type="nucleotide sequence ID" value="NZ_BNJJ01000020.1"/>
</dbReference>
<dbReference type="SUPFAM" id="SSF52540">
    <property type="entry name" value="P-loop containing nucleoside triphosphate hydrolases"/>
    <property type="match status" value="1"/>
</dbReference>
<keyword evidence="6 7" id="KW-0472">Membrane</keyword>
<dbReference type="InterPro" id="IPR027417">
    <property type="entry name" value="P-loop_NTPase"/>
</dbReference>
<evidence type="ECO:0000259" key="8">
    <source>
        <dbReference type="PROSITE" id="PS50893"/>
    </source>
</evidence>
<dbReference type="InterPro" id="IPR003439">
    <property type="entry name" value="ABC_transporter-like_ATP-bd"/>
</dbReference>
<dbReference type="EMBL" id="BNJJ01000020">
    <property type="protein sequence ID" value="GHO87929.1"/>
    <property type="molecule type" value="Genomic_DNA"/>
</dbReference>
<dbReference type="SMART" id="SM00382">
    <property type="entry name" value="AAA"/>
    <property type="match status" value="1"/>
</dbReference>
<evidence type="ECO:0000256" key="3">
    <source>
        <dbReference type="ARBA" id="ARBA00022741"/>
    </source>
</evidence>
<keyword evidence="3" id="KW-0547">Nucleotide-binding</keyword>
<evidence type="ECO:0000256" key="2">
    <source>
        <dbReference type="ARBA" id="ARBA00022692"/>
    </source>
</evidence>
<feature type="domain" description="ABC transmembrane type-1" evidence="9">
    <location>
        <begin position="17"/>
        <end position="303"/>
    </location>
</feature>
<evidence type="ECO:0000256" key="4">
    <source>
        <dbReference type="ARBA" id="ARBA00022840"/>
    </source>
</evidence>
<feature type="domain" description="ABC transporter" evidence="8">
    <location>
        <begin position="352"/>
        <end position="582"/>
    </location>
</feature>
<comment type="subcellular location">
    <subcellularLocation>
        <location evidence="1">Cell membrane</location>
        <topology evidence="1">Multi-pass membrane protein</topology>
    </subcellularLocation>
</comment>
<evidence type="ECO:0000259" key="9">
    <source>
        <dbReference type="PROSITE" id="PS50929"/>
    </source>
</evidence>
<dbReference type="InterPro" id="IPR011527">
    <property type="entry name" value="ABC1_TM_dom"/>
</dbReference>
<feature type="transmembrane region" description="Helical" evidence="7">
    <location>
        <begin position="239"/>
        <end position="266"/>
    </location>
</feature>
<dbReference type="Pfam" id="PF00664">
    <property type="entry name" value="ABC_membrane"/>
    <property type="match status" value="1"/>
</dbReference>
<dbReference type="Gene3D" id="1.20.1560.10">
    <property type="entry name" value="ABC transporter type 1, transmembrane domain"/>
    <property type="match status" value="1"/>
</dbReference>
<dbReference type="PROSITE" id="PS50893">
    <property type="entry name" value="ABC_TRANSPORTER_2"/>
    <property type="match status" value="1"/>
</dbReference>
<reference evidence="10 11" key="1">
    <citation type="journal article" date="2021" name="Int. J. Syst. Evol. Microbiol.">
        <title>Reticulibacter mediterranei gen. nov., sp. nov., within the new family Reticulibacteraceae fam. nov., and Ktedonospora formicarum gen. nov., sp. nov., Ktedonobacter robiniae sp. nov., Dictyobacter formicarum sp. nov. and Dictyobacter arantiisoli sp. nov., belonging to the class Ktedonobacteria.</title>
        <authorList>
            <person name="Yabe S."/>
            <person name="Zheng Y."/>
            <person name="Wang C.M."/>
            <person name="Sakai Y."/>
            <person name="Abe K."/>
            <person name="Yokota A."/>
            <person name="Donadio S."/>
            <person name="Cavaletti L."/>
            <person name="Monciardini P."/>
        </authorList>
    </citation>
    <scope>NUCLEOTIDE SEQUENCE [LARGE SCALE GENOMIC DNA]</scope>
    <source>
        <strain evidence="10 11">SOSP1-9</strain>
    </source>
</reference>
<comment type="caution">
    <text evidence="10">The sequence shown here is derived from an EMBL/GenBank/DDBJ whole genome shotgun (WGS) entry which is preliminary data.</text>
</comment>
<dbReference type="CDD" id="cd07346">
    <property type="entry name" value="ABC_6TM_exporters"/>
    <property type="match status" value="1"/>
</dbReference>
<feature type="transmembrane region" description="Helical" evidence="7">
    <location>
        <begin position="158"/>
        <end position="178"/>
    </location>
</feature>
<dbReference type="PANTHER" id="PTHR24221:SF423">
    <property type="entry name" value="ABC TRANSPORTER"/>
    <property type="match status" value="1"/>
</dbReference>
<keyword evidence="4" id="KW-0067">ATP-binding</keyword>
<proteinExistence type="predicted"/>
<gene>
    <name evidence="10" type="ORF">KSZ_59350</name>
</gene>
<dbReference type="PANTHER" id="PTHR24221">
    <property type="entry name" value="ATP-BINDING CASSETTE SUB-FAMILY B"/>
    <property type="match status" value="1"/>
</dbReference>
<evidence type="ECO:0000313" key="11">
    <source>
        <dbReference type="Proteomes" id="UP000635565"/>
    </source>
</evidence>
<accession>A0ABQ3VNV7</accession>
<dbReference type="InterPro" id="IPR036640">
    <property type="entry name" value="ABC1_TM_sf"/>
</dbReference>
<keyword evidence="2 7" id="KW-0812">Transmembrane</keyword>
<keyword evidence="11" id="KW-1185">Reference proteome</keyword>
<dbReference type="Pfam" id="PF00005">
    <property type="entry name" value="ABC_tran"/>
    <property type="match status" value="1"/>
</dbReference>
<evidence type="ECO:0000256" key="7">
    <source>
        <dbReference type="SAM" id="Phobius"/>
    </source>
</evidence>
<name>A0ABQ3VNV7_9CHLR</name>
<protein>
    <submittedName>
        <fullName evidence="10">HlyB/MsbA family ABC transporter</fullName>
    </submittedName>
</protein>
<dbReference type="PROSITE" id="PS50929">
    <property type="entry name" value="ABC_TM1F"/>
    <property type="match status" value="1"/>
</dbReference>
<evidence type="ECO:0000256" key="5">
    <source>
        <dbReference type="ARBA" id="ARBA00022989"/>
    </source>
</evidence>
<dbReference type="InterPro" id="IPR039421">
    <property type="entry name" value="Type_1_exporter"/>
</dbReference>